<dbReference type="Proteomes" id="UP000054549">
    <property type="component" value="Unassembled WGS sequence"/>
</dbReference>
<proteinExistence type="predicted"/>
<keyword evidence="2" id="KW-1185">Reference proteome</keyword>
<protein>
    <submittedName>
        <fullName evidence="1">Uncharacterized protein</fullName>
    </submittedName>
</protein>
<reference evidence="1 2" key="1">
    <citation type="submission" date="2014-04" db="EMBL/GenBank/DDBJ databases">
        <title>Evolutionary Origins and Diversification of the Mycorrhizal Mutualists.</title>
        <authorList>
            <consortium name="DOE Joint Genome Institute"/>
            <consortium name="Mycorrhizal Genomics Consortium"/>
            <person name="Kohler A."/>
            <person name="Kuo A."/>
            <person name="Nagy L.G."/>
            <person name="Floudas D."/>
            <person name="Copeland A."/>
            <person name="Barry K.W."/>
            <person name="Cichocki N."/>
            <person name="Veneault-Fourrey C."/>
            <person name="LaButti K."/>
            <person name="Lindquist E.A."/>
            <person name="Lipzen A."/>
            <person name="Lundell T."/>
            <person name="Morin E."/>
            <person name="Murat C."/>
            <person name="Riley R."/>
            <person name="Ohm R."/>
            <person name="Sun H."/>
            <person name="Tunlid A."/>
            <person name="Henrissat B."/>
            <person name="Grigoriev I.V."/>
            <person name="Hibbett D.S."/>
            <person name="Martin F."/>
        </authorList>
    </citation>
    <scope>NUCLEOTIDE SEQUENCE [LARGE SCALE GENOMIC DNA]</scope>
    <source>
        <strain evidence="1 2">Koide BX008</strain>
    </source>
</reference>
<organism evidence="1 2">
    <name type="scientific">Amanita muscaria (strain Koide BX008)</name>
    <dbReference type="NCBI Taxonomy" id="946122"/>
    <lineage>
        <taxon>Eukaryota</taxon>
        <taxon>Fungi</taxon>
        <taxon>Dikarya</taxon>
        <taxon>Basidiomycota</taxon>
        <taxon>Agaricomycotina</taxon>
        <taxon>Agaricomycetes</taxon>
        <taxon>Agaricomycetidae</taxon>
        <taxon>Agaricales</taxon>
        <taxon>Pluteineae</taxon>
        <taxon>Amanitaceae</taxon>
        <taxon>Amanita</taxon>
    </lineage>
</organism>
<sequence length="108" mass="12473">MSRALPTAPVSRVSLQTRVAGQNESIDRFFSVSDKPHINDQRNATRILNDSRNQFQPWLVKTSPLQRLIRSCPVLVPHVYISRRGRVAWTQDIGVLDRCPQHVFREHC</sequence>
<dbReference type="AlphaFoldDB" id="A0A0C2ST36"/>
<accession>A0A0C2ST36</accession>
<dbReference type="InParanoid" id="A0A0C2ST36"/>
<evidence type="ECO:0000313" key="2">
    <source>
        <dbReference type="Proteomes" id="UP000054549"/>
    </source>
</evidence>
<evidence type="ECO:0000313" key="1">
    <source>
        <dbReference type="EMBL" id="KIL57209.1"/>
    </source>
</evidence>
<dbReference type="HOGENOM" id="CLU_2196252_0_0_1"/>
<name>A0A0C2ST36_AMAMK</name>
<gene>
    <name evidence="1" type="ORF">M378DRAFT_399472</name>
</gene>
<dbReference type="EMBL" id="KN818378">
    <property type="protein sequence ID" value="KIL57209.1"/>
    <property type="molecule type" value="Genomic_DNA"/>
</dbReference>